<dbReference type="PANTHER" id="PTHR30408:SF12">
    <property type="entry name" value="TYPE I RESTRICTION ENZYME MJAVIII SPECIFICITY SUBUNIT"/>
    <property type="match status" value="1"/>
</dbReference>
<dbReference type="AlphaFoldDB" id="A0AAW8J7C8"/>
<feature type="domain" description="Type I restriction modification DNA specificity" evidence="4">
    <location>
        <begin position="22"/>
        <end position="197"/>
    </location>
</feature>
<dbReference type="InterPro" id="IPR044946">
    <property type="entry name" value="Restrct_endonuc_typeI_TRD_sf"/>
</dbReference>
<dbReference type="Gene3D" id="3.90.220.20">
    <property type="entry name" value="DNA methylase specificity domains"/>
    <property type="match status" value="2"/>
</dbReference>
<keyword evidence="3" id="KW-0238">DNA-binding</keyword>
<comment type="caution">
    <text evidence="5">The sequence shown here is derived from an EMBL/GenBank/DDBJ whole genome shotgun (WGS) entry which is preliminary data.</text>
</comment>
<reference evidence="5" key="1">
    <citation type="submission" date="2023-08" db="EMBL/GenBank/DDBJ databases">
        <title>Emergence of clinically-relevant ST2 carbapenem-resistant Acinetobacter baumannii strains in hospital sewages in Zhejiang, East of China.</title>
        <authorList>
            <person name="Kaichao C."/>
            <person name="Zhang R."/>
        </authorList>
    </citation>
    <scope>NUCLEOTIDE SEQUENCE</scope>
    <source>
        <strain evidence="5">M-RB-37</strain>
    </source>
</reference>
<dbReference type="EC" id="3.1.21.-" evidence="5"/>
<keyword evidence="5" id="KW-0540">Nuclease</keyword>
<organism evidence="5 6">
    <name type="scientific">Acinetobacter rudis</name>
    <dbReference type="NCBI Taxonomy" id="632955"/>
    <lineage>
        <taxon>Bacteria</taxon>
        <taxon>Pseudomonadati</taxon>
        <taxon>Pseudomonadota</taxon>
        <taxon>Gammaproteobacteria</taxon>
        <taxon>Moraxellales</taxon>
        <taxon>Moraxellaceae</taxon>
        <taxon>Acinetobacter</taxon>
    </lineage>
</organism>
<dbReference type="GO" id="GO:0004519">
    <property type="term" value="F:endonuclease activity"/>
    <property type="evidence" value="ECO:0007669"/>
    <property type="project" value="UniProtKB-KW"/>
</dbReference>
<accession>A0AAW8J7C8</accession>
<dbReference type="CDD" id="cd17279">
    <property type="entry name" value="RMtype1_S_BmuCF2ORF3362P_TRD1-CR1_like"/>
    <property type="match status" value="1"/>
</dbReference>
<dbReference type="GO" id="GO:0016787">
    <property type="term" value="F:hydrolase activity"/>
    <property type="evidence" value="ECO:0007669"/>
    <property type="project" value="UniProtKB-KW"/>
</dbReference>
<dbReference type="GO" id="GO:0009307">
    <property type="term" value="P:DNA restriction-modification system"/>
    <property type="evidence" value="ECO:0007669"/>
    <property type="project" value="UniProtKB-KW"/>
</dbReference>
<evidence type="ECO:0000313" key="6">
    <source>
        <dbReference type="Proteomes" id="UP001243844"/>
    </source>
</evidence>
<dbReference type="CDD" id="cd17256">
    <property type="entry name" value="RMtype1_S_EcoJA65PI-TRD1-CR1_like"/>
    <property type="match status" value="1"/>
</dbReference>
<dbReference type="SUPFAM" id="SSF116734">
    <property type="entry name" value="DNA methylase specificity domain"/>
    <property type="match status" value="2"/>
</dbReference>
<dbReference type="EMBL" id="JAVIDL010000006">
    <property type="protein sequence ID" value="MDQ8935069.1"/>
    <property type="molecule type" value="Genomic_DNA"/>
</dbReference>
<evidence type="ECO:0000256" key="3">
    <source>
        <dbReference type="ARBA" id="ARBA00023125"/>
    </source>
</evidence>
<comment type="similarity">
    <text evidence="1">Belongs to the type-I restriction system S methylase family.</text>
</comment>
<dbReference type="RefSeq" id="WP_308981088.1">
    <property type="nucleotide sequence ID" value="NZ_JAVIDL010000006.1"/>
</dbReference>
<evidence type="ECO:0000259" key="4">
    <source>
        <dbReference type="Pfam" id="PF01420"/>
    </source>
</evidence>
<gene>
    <name evidence="5" type="ORF">RFH47_04915</name>
</gene>
<evidence type="ECO:0000313" key="5">
    <source>
        <dbReference type="EMBL" id="MDQ8935069.1"/>
    </source>
</evidence>
<dbReference type="InterPro" id="IPR052021">
    <property type="entry name" value="Type-I_RS_S_subunit"/>
</dbReference>
<dbReference type="Pfam" id="PF01420">
    <property type="entry name" value="Methylase_S"/>
    <property type="match status" value="2"/>
</dbReference>
<feature type="domain" description="Type I restriction modification DNA specificity" evidence="4">
    <location>
        <begin position="250"/>
        <end position="403"/>
    </location>
</feature>
<dbReference type="Gene3D" id="1.10.287.1120">
    <property type="entry name" value="Bipartite methylase S protein"/>
    <property type="match status" value="1"/>
</dbReference>
<protein>
    <submittedName>
        <fullName evidence="5">Restriction endonuclease subunit S</fullName>
        <ecNumber evidence="5">3.1.21.-</ecNumber>
    </submittedName>
</protein>
<keyword evidence="5" id="KW-0255">Endonuclease</keyword>
<keyword evidence="2" id="KW-0680">Restriction system</keyword>
<proteinExistence type="inferred from homology"/>
<name>A0AAW8J7C8_9GAMM</name>
<evidence type="ECO:0000256" key="2">
    <source>
        <dbReference type="ARBA" id="ARBA00022747"/>
    </source>
</evidence>
<keyword evidence="5" id="KW-0378">Hydrolase</keyword>
<dbReference type="PANTHER" id="PTHR30408">
    <property type="entry name" value="TYPE-1 RESTRICTION ENZYME ECOKI SPECIFICITY PROTEIN"/>
    <property type="match status" value="1"/>
</dbReference>
<dbReference type="InterPro" id="IPR000055">
    <property type="entry name" value="Restrct_endonuc_typeI_TRD"/>
</dbReference>
<dbReference type="GO" id="GO:0003677">
    <property type="term" value="F:DNA binding"/>
    <property type="evidence" value="ECO:0007669"/>
    <property type="project" value="UniProtKB-KW"/>
</dbReference>
<dbReference type="Proteomes" id="UP001243844">
    <property type="component" value="Unassembled WGS sequence"/>
</dbReference>
<evidence type="ECO:0000256" key="1">
    <source>
        <dbReference type="ARBA" id="ARBA00010923"/>
    </source>
</evidence>
<sequence length="458" mass="51308">MSKYKKYPEYKDSGVEWLGEIPSHWDLKSSKFLFNIVNGSTPKSGIEDYWEGDITWVTPSDLSKIQHFEISESSRNITQKGLDSCGTSLVPKRSLILSCRAPIGSLAITTKEVCTNQGCKSLVVKKEINTKFMYYFLSVSTEQLNVLGRGTTFLELSSDELGNFKLPYPISKEQFQIANFLDHETAKIDSLIAKQEKLIELLKEKRQAVISHAVTKGLNPDVAMKDSGVEWLGEVPEHWGISKVGFHTLKIGSGKTPKGGAEIYQENGILFIRSQNVYNDGLRVSNSECVYISKAIHDEMSASKVLSGDILLNITGGSIGRSCLVSNNFPEANVNQHVCIIRVDMHLQNFLSLVIQSDLIQAQIRSIQTGGNREGLNFEQVSKFSFSLPPRTEQEEVVQYVKNKSIEFQKVEERARNAIQLMQERRTALISAAVTGKIDVRHWQAPKQQRECATELIA</sequence>